<dbReference type="PROSITE" id="PS50002">
    <property type="entry name" value="SH3"/>
    <property type="match status" value="1"/>
</dbReference>
<feature type="compositionally biased region" description="Low complexity" evidence="3">
    <location>
        <begin position="394"/>
        <end position="403"/>
    </location>
</feature>
<feature type="compositionally biased region" description="Basic and acidic residues" evidence="3">
    <location>
        <begin position="405"/>
        <end position="420"/>
    </location>
</feature>
<dbReference type="SMART" id="SM00326">
    <property type="entry name" value="SH3"/>
    <property type="match status" value="1"/>
</dbReference>
<feature type="compositionally biased region" description="Polar residues" evidence="3">
    <location>
        <begin position="368"/>
        <end position="393"/>
    </location>
</feature>
<accession>A0A6G1KZG5</accession>
<feature type="region of interest" description="Disordered" evidence="3">
    <location>
        <begin position="1"/>
        <end position="59"/>
    </location>
</feature>
<feature type="compositionally biased region" description="Basic residues" evidence="3">
    <location>
        <begin position="215"/>
        <end position="224"/>
    </location>
</feature>
<feature type="domain" description="SH3" evidence="4">
    <location>
        <begin position="127"/>
        <end position="188"/>
    </location>
</feature>
<proteinExistence type="predicted"/>
<keyword evidence="6" id="KW-1185">Reference proteome</keyword>
<feature type="compositionally biased region" description="Acidic residues" evidence="3">
    <location>
        <begin position="596"/>
        <end position="606"/>
    </location>
</feature>
<dbReference type="Gene3D" id="2.30.30.40">
    <property type="entry name" value="SH3 Domains"/>
    <property type="match status" value="1"/>
</dbReference>
<dbReference type="Proteomes" id="UP000799436">
    <property type="component" value="Unassembled WGS sequence"/>
</dbReference>
<evidence type="ECO:0000313" key="5">
    <source>
        <dbReference type="EMBL" id="KAF2765830.1"/>
    </source>
</evidence>
<evidence type="ECO:0000313" key="6">
    <source>
        <dbReference type="Proteomes" id="UP000799436"/>
    </source>
</evidence>
<protein>
    <recommendedName>
        <fullName evidence="4">SH3 domain-containing protein</fullName>
    </recommendedName>
</protein>
<dbReference type="SUPFAM" id="SSF50044">
    <property type="entry name" value="SH3-domain"/>
    <property type="match status" value="1"/>
</dbReference>
<dbReference type="PANTHER" id="PTHR47775">
    <property type="entry name" value="BUD SITE SELECTION PROTEIN 14"/>
    <property type="match status" value="1"/>
</dbReference>
<dbReference type="GO" id="GO:0008104">
    <property type="term" value="P:intracellular protein localization"/>
    <property type="evidence" value="ECO:0007669"/>
    <property type="project" value="TreeGrafter"/>
</dbReference>
<keyword evidence="1 2" id="KW-0728">SH3 domain</keyword>
<dbReference type="GO" id="GO:0051286">
    <property type="term" value="C:cell tip"/>
    <property type="evidence" value="ECO:0007669"/>
    <property type="project" value="TreeGrafter"/>
</dbReference>
<evidence type="ECO:0000259" key="4">
    <source>
        <dbReference type="PROSITE" id="PS50002"/>
    </source>
</evidence>
<gene>
    <name evidence="5" type="ORF">EJ03DRAFT_330668</name>
</gene>
<dbReference type="InterPro" id="IPR036028">
    <property type="entry name" value="SH3-like_dom_sf"/>
</dbReference>
<feature type="compositionally biased region" description="Low complexity" evidence="3">
    <location>
        <begin position="302"/>
        <end position="313"/>
    </location>
</feature>
<dbReference type="FunFam" id="2.30.30.40:FF:000035">
    <property type="entry name" value="SH3 domain containing protein"/>
    <property type="match status" value="1"/>
</dbReference>
<feature type="compositionally biased region" description="Polar residues" evidence="3">
    <location>
        <begin position="725"/>
        <end position="746"/>
    </location>
</feature>
<feature type="compositionally biased region" description="Basic and acidic residues" evidence="3">
    <location>
        <begin position="680"/>
        <end position="689"/>
    </location>
</feature>
<feature type="compositionally biased region" description="Basic and acidic residues" evidence="3">
    <location>
        <begin position="344"/>
        <end position="354"/>
    </location>
</feature>
<feature type="region of interest" description="Disordered" evidence="3">
    <location>
        <begin position="240"/>
        <end position="747"/>
    </location>
</feature>
<dbReference type="GO" id="GO:0015630">
    <property type="term" value="C:microtubule cytoskeleton"/>
    <property type="evidence" value="ECO:0007669"/>
    <property type="project" value="TreeGrafter"/>
</dbReference>
<feature type="compositionally biased region" description="Polar residues" evidence="3">
    <location>
        <begin position="487"/>
        <end position="506"/>
    </location>
</feature>
<dbReference type="PANTHER" id="PTHR47775:SF1">
    <property type="entry name" value="BUD SITE SELECTION PROTEIN 14"/>
    <property type="match status" value="1"/>
</dbReference>
<feature type="compositionally biased region" description="Basic and acidic residues" evidence="3">
    <location>
        <begin position="270"/>
        <end position="287"/>
    </location>
</feature>
<dbReference type="InterPro" id="IPR053039">
    <property type="entry name" value="Polarity_Bud-Selection_Reg"/>
</dbReference>
<reference evidence="5" key="1">
    <citation type="journal article" date="2020" name="Stud. Mycol.">
        <title>101 Dothideomycetes genomes: a test case for predicting lifestyles and emergence of pathogens.</title>
        <authorList>
            <person name="Haridas S."/>
            <person name="Albert R."/>
            <person name="Binder M."/>
            <person name="Bloem J."/>
            <person name="Labutti K."/>
            <person name="Salamov A."/>
            <person name="Andreopoulos B."/>
            <person name="Baker S."/>
            <person name="Barry K."/>
            <person name="Bills G."/>
            <person name="Bluhm B."/>
            <person name="Cannon C."/>
            <person name="Castanera R."/>
            <person name="Culley D."/>
            <person name="Daum C."/>
            <person name="Ezra D."/>
            <person name="Gonzalez J."/>
            <person name="Henrissat B."/>
            <person name="Kuo A."/>
            <person name="Liang C."/>
            <person name="Lipzen A."/>
            <person name="Lutzoni F."/>
            <person name="Magnuson J."/>
            <person name="Mondo S."/>
            <person name="Nolan M."/>
            <person name="Ohm R."/>
            <person name="Pangilinan J."/>
            <person name="Park H.-J."/>
            <person name="Ramirez L."/>
            <person name="Alfaro M."/>
            <person name="Sun H."/>
            <person name="Tritt A."/>
            <person name="Yoshinaga Y."/>
            <person name="Zwiers L.-H."/>
            <person name="Turgeon B."/>
            <person name="Goodwin S."/>
            <person name="Spatafora J."/>
            <person name="Crous P."/>
            <person name="Grigoriev I."/>
        </authorList>
    </citation>
    <scope>NUCLEOTIDE SEQUENCE</scope>
    <source>
        <strain evidence="5">CBS 116005</strain>
    </source>
</reference>
<dbReference type="EMBL" id="ML995883">
    <property type="protein sequence ID" value="KAF2765830.1"/>
    <property type="molecule type" value="Genomic_DNA"/>
</dbReference>
<dbReference type="AlphaFoldDB" id="A0A6G1KZG5"/>
<evidence type="ECO:0000256" key="2">
    <source>
        <dbReference type="PROSITE-ProRule" id="PRU00192"/>
    </source>
</evidence>
<feature type="compositionally biased region" description="Low complexity" evidence="3">
    <location>
        <begin position="253"/>
        <end position="267"/>
    </location>
</feature>
<feature type="compositionally biased region" description="Acidic residues" evidence="3">
    <location>
        <begin position="240"/>
        <end position="252"/>
    </location>
</feature>
<feature type="compositionally biased region" description="Low complexity" evidence="3">
    <location>
        <begin position="666"/>
        <end position="679"/>
    </location>
</feature>
<sequence length="814" mass="89761">MARPGMLIRQDTLDLQDQENPTAAAHRHAANKGTPNGVGAHQAAQLHHMSEERHSEEQSLVEAWNIADSNLVDEPSAISEAQGRNEHEQPNGAHQDGEDGASESEAESDDDMMDRISSSPSIDDEDIDFEFVYALHTFVATVEGQANATKGDTMVLLDDSNSYWWLVRVVKDSSIGYLPAEHIETPTERLARLNKHRNIDLSATMLSDNPEKSRNPLKKAMRRRAAKTVQFAAPTYVEASDYDWSSDEEEQPAAEPLAAAQSQEPQQNGHAEEVHENEKEQIVEEPRSSTSSHRNSFDREQAATYAAQTSAATDEPQLSPKLIDKTEAAPLKSRKGTPRNTDSFLKDDSIETRKITLTPGLLREDNTSIKSASSESARNNSFENLAKTSSPPEQQQQQQQQQQPSKKEAKEKDKKKEKQKGGMLSGLFKSKKKDKKVKDDDVSTEKVSLEGGRDSKESPRASPLQSGDSSPVEKPVSLRTQVERQRAPQTQQAVNGTRELNQPPSVAQQAQQTALQTSQQAKEEENAAFVAELPGSEAAHEMVGSGQEAVTEQNTHEGGQGKSKGPLSPIKDILTSSEKEAKPAKAKRSKQRVELDDFDSPADEEGPNPFKEQEERARASQDGQLRERLSESPVEITNTFMHGTELVHIPDNVADCDDDEDEAEDLSSLPSLLEQPAASVEKHESGKTQEEDDDPTPTLRSPQSLDTDLGHQQAKPQPAERDASADSTDSSFLSPATPQQTWSDSSLRAWYDDGSEIKDMLLMIQDKSDVKPAQADHPLMVGLYEQERQGVKKMMSDLDNLLGTYLSRKGISFD</sequence>
<organism evidence="5 6">
    <name type="scientific">Teratosphaeria nubilosa</name>
    <dbReference type="NCBI Taxonomy" id="161662"/>
    <lineage>
        <taxon>Eukaryota</taxon>
        <taxon>Fungi</taxon>
        <taxon>Dikarya</taxon>
        <taxon>Ascomycota</taxon>
        <taxon>Pezizomycotina</taxon>
        <taxon>Dothideomycetes</taxon>
        <taxon>Dothideomycetidae</taxon>
        <taxon>Mycosphaerellales</taxon>
        <taxon>Teratosphaeriaceae</taxon>
        <taxon>Teratosphaeria</taxon>
    </lineage>
</organism>
<feature type="compositionally biased region" description="Acidic residues" evidence="3">
    <location>
        <begin position="654"/>
        <end position="665"/>
    </location>
</feature>
<dbReference type="GO" id="GO:0030950">
    <property type="term" value="P:establishment or maintenance of actin cytoskeleton polarity"/>
    <property type="evidence" value="ECO:0007669"/>
    <property type="project" value="TreeGrafter"/>
</dbReference>
<evidence type="ECO:0000256" key="3">
    <source>
        <dbReference type="SAM" id="MobiDB-lite"/>
    </source>
</evidence>
<evidence type="ECO:0000256" key="1">
    <source>
        <dbReference type="ARBA" id="ARBA00022443"/>
    </source>
</evidence>
<feature type="region of interest" description="Disordered" evidence="3">
    <location>
        <begin position="79"/>
        <end position="122"/>
    </location>
</feature>
<feature type="region of interest" description="Disordered" evidence="3">
    <location>
        <begin position="205"/>
        <end position="224"/>
    </location>
</feature>
<feature type="compositionally biased region" description="Polar residues" evidence="3">
    <location>
        <begin position="548"/>
        <end position="557"/>
    </location>
</feature>
<name>A0A6G1KZG5_9PEZI</name>
<dbReference type="InterPro" id="IPR001452">
    <property type="entry name" value="SH3_domain"/>
</dbReference>
<feature type="compositionally biased region" description="Acidic residues" evidence="3">
    <location>
        <begin position="98"/>
        <end position="112"/>
    </location>
</feature>
<feature type="compositionally biased region" description="Low complexity" evidence="3">
    <location>
        <begin position="507"/>
        <end position="520"/>
    </location>
</feature>
<feature type="compositionally biased region" description="Basic and acidic residues" evidence="3">
    <location>
        <begin position="436"/>
        <end position="459"/>
    </location>
</feature>
<dbReference type="OrthoDB" id="196165at2759"/>
<feature type="compositionally biased region" description="Basic and acidic residues" evidence="3">
    <location>
        <begin position="48"/>
        <end position="57"/>
    </location>
</feature>
<feature type="compositionally biased region" description="Basic and acidic residues" evidence="3">
    <location>
        <begin position="611"/>
        <end position="630"/>
    </location>
</feature>